<reference evidence="3 4" key="1">
    <citation type="submission" date="2016-11" db="EMBL/GenBank/DDBJ databases">
        <authorList>
            <person name="Jaros S."/>
            <person name="Januszkiewicz K."/>
            <person name="Wedrychowicz H."/>
        </authorList>
    </citation>
    <scope>NUCLEOTIDE SEQUENCE [LARGE SCALE GENOMIC DNA]</scope>
    <source>
        <strain evidence="3 4">DSM 44523</strain>
    </source>
</reference>
<evidence type="ECO:0008006" key="5">
    <source>
        <dbReference type="Google" id="ProtNLM"/>
    </source>
</evidence>
<feature type="compositionally biased region" description="Low complexity" evidence="1">
    <location>
        <begin position="23"/>
        <end position="47"/>
    </location>
</feature>
<feature type="signal peptide" evidence="2">
    <location>
        <begin position="1"/>
        <end position="21"/>
    </location>
</feature>
<gene>
    <name evidence="3" type="ORF">SAMN05444320_113104</name>
</gene>
<feature type="chain" id="PRO_5039625069" description="Lipoprotein" evidence="2">
    <location>
        <begin position="22"/>
        <end position="227"/>
    </location>
</feature>
<evidence type="ECO:0000313" key="4">
    <source>
        <dbReference type="Proteomes" id="UP000184501"/>
    </source>
</evidence>
<accession>A0A1M5MH99</accession>
<keyword evidence="2" id="KW-0732">Signal</keyword>
<proteinExistence type="predicted"/>
<sequence>MRTRRLPVVFAALAFAASACTSTPETSSAAPATTTQTTPVPSTTVSKPPEEPYLTATPTLELSENAARPGTRLKFGEQAVIPYYSSYAKGLLGVSVTVDTAPVTEEEIGKLALKDEDKKKIRGKTFFFVREKLTNIDGANLTRIRVPSMHATTRSGGWPGSVLAVGRSVDVTGCQEEVFAPPSFSTKGAEYETCELMFGIISDPIVSFSYTKAPYEDSPSHSVTWHR</sequence>
<dbReference type="STRING" id="2017.SAMN05444320_113104"/>
<protein>
    <recommendedName>
        <fullName evidence="5">Lipoprotein</fullName>
    </recommendedName>
</protein>
<dbReference type="EMBL" id="FQVN01000013">
    <property type="protein sequence ID" value="SHG76103.1"/>
    <property type="molecule type" value="Genomic_DNA"/>
</dbReference>
<evidence type="ECO:0000256" key="1">
    <source>
        <dbReference type="SAM" id="MobiDB-lite"/>
    </source>
</evidence>
<dbReference type="RefSeq" id="WP_234995974.1">
    <property type="nucleotide sequence ID" value="NZ_FQVN01000013.1"/>
</dbReference>
<keyword evidence="4" id="KW-1185">Reference proteome</keyword>
<feature type="region of interest" description="Disordered" evidence="1">
    <location>
        <begin position="23"/>
        <end position="54"/>
    </location>
</feature>
<dbReference type="AlphaFoldDB" id="A0A1M5MH99"/>
<dbReference type="PROSITE" id="PS51257">
    <property type="entry name" value="PROKAR_LIPOPROTEIN"/>
    <property type="match status" value="1"/>
</dbReference>
<dbReference type="Proteomes" id="UP000184501">
    <property type="component" value="Unassembled WGS sequence"/>
</dbReference>
<organism evidence="3 4">
    <name type="scientific">Streptoalloteichus hindustanus</name>
    <dbReference type="NCBI Taxonomy" id="2017"/>
    <lineage>
        <taxon>Bacteria</taxon>
        <taxon>Bacillati</taxon>
        <taxon>Actinomycetota</taxon>
        <taxon>Actinomycetes</taxon>
        <taxon>Pseudonocardiales</taxon>
        <taxon>Pseudonocardiaceae</taxon>
        <taxon>Streptoalloteichus</taxon>
    </lineage>
</organism>
<name>A0A1M5MH99_STRHI</name>
<evidence type="ECO:0000256" key="2">
    <source>
        <dbReference type="SAM" id="SignalP"/>
    </source>
</evidence>
<evidence type="ECO:0000313" key="3">
    <source>
        <dbReference type="EMBL" id="SHG76103.1"/>
    </source>
</evidence>